<organism evidence="2 3">
    <name type="scientific">Neonectria punicea</name>
    <dbReference type="NCBI Taxonomy" id="979145"/>
    <lineage>
        <taxon>Eukaryota</taxon>
        <taxon>Fungi</taxon>
        <taxon>Dikarya</taxon>
        <taxon>Ascomycota</taxon>
        <taxon>Pezizomycotina</taxon>
        <taxon>Sordariomycetes</taxon>
        <taxon>Hypocreomycetidae</taxon>
        <taxon>Hypocreales</taxon>
        <taxon>Nectriaceae</taxon>
        <taxon>Neonectria</taxon>
    </lineage>
</organism>
<accession>A0ABR1H5E5</accession>
<keyword evidence="3" id="KW-1185">Reference proteome</keyword>
<dbReference type="InterPro" id="IPR036047">
    <property type="entry name" value="F-box-like_dom_sf"/>
</dbReference>
<evidence type="ECO:0000259" key="1">
    <source>
        <dbReference type="PROSITE" id="PS50181"/>
    </source>
</evidence>
<name>A0ABR1H5E5_9HYPO</name>
<evidence type="ECO:0000313" key="2">
    <source>
        <dbReference type="EMBL" id="KAK7416197.1"/>
    </source>
</evidence>
<dbReference type="CDD" id="cd09917">
    <property type="entry name" value="F-box_SF"/>
    <property type="match status" value="1"/>
</dbReference>
<protein>
    <recommendedName>
        <fullName evidence="1">F-box domain-containing protein</fullName>
    </recommendedName>
</protein>
<dbReference type="PROSITE" id="PS50181">
    <property type="entry name" value="FBOX"/>
    <property type="match status" value="1"/>
</dbReference>
<sequence length="459" mass="52630">MSPSSLEAFPNELLVHITRFINYHDLARLNRTCKRLNAIVEPRIWTSIELHNAGYHESSQELNDPSPFIPISRRAYHSTIGGRSGHRQEEKAKRLFKILQEYHAINQPRLKELCLRVKNLCTGVKCVWGRTRSDGEKKILLWYLLPYFTNIETLELHGDNVYHQSWEQPVEEIVAAPLRFLRFAKLFAYIPREVVQWVTKSGPTLERLELGLLDRPISTSLSRNPRFKALAEEKFDQDSDDGSDVASDYGSLHGEAVIPRSLGGFLPNNIAPDLPMLKVMYLLSPADSPDEDGFVEYTWSSRSEKASFADWRRLLLASSKTLETLVLEQRPGANYVEGDGMSEEEYVRVNQDGSINRTLVRLIEKLLADKDSFPALKRVYLYGFAVGENSKRQPSDTTPGGRLMLDLKRRGVHCEARLGKWCYFDSNPGYVFWCNWDSRDNEDEKDDGTDKWDTLLAQV</sequence>
<gene>
    <name evidence="2" type="ORF">QQX98_005394</name>
</gene>
<dbReference type="Gene3D" id="1.20.1280.50">
    <property type="match status" value="1"/>
</dbReference>
<dbReference type="Proteomes" id="UP001498476">
    <property type="component" value="Unassembled WGS sequence"/>
</dbReference>
<proteinExistence type="predicted"/>
<dbReference type="InterPro" id="IPR001810">
    <property type="entry name" value="F-box_dom"/>
</dbReference>
<dbReference type="Pfam" id="PF12937">
    <property type="entry name" value="F-box-like"/>
    <property type="match status" value="1"/>
</dbReference>
<reference evidence="2 3" key="1">
    <citation type="journal article" date="2025" name="Microbiol. Resour. Announc.">
        <title>Draft genome sequences for Neonectria magnoliae and Neonectria punicea, canker pathogens of Liriodendron tulipifera and Acer saccharum in West Virginia.</title>
        <authorList>
            <person name="Petronek H.M."/>
            <person name="Kasson M.T."/>
            <person name="Metheny A.M."/>
            <person name="Stauder C.M."/>
            <person name="Lovett B."/>
            <person name="Lynch S.C."/>
            <person name="Garnas J.R."/>
            <person name="Kasson L.R."/>
            <person name="Stajich J.E."/>
        </authorList>
    </citation>
    <scope>NUCLEOTIDE SEQUENCE [LARGE SCALE GENOMIC DNA]</scope>
    <source>
        <strain evidence="2 3">NRRL 64653</strain>
    </source>
</reference>
<dbReference type="SUPFAM" id="SSF81383">
    <property type="entry name" value="F-box domain"/>
    <property type="match status" value="1"/>
</dbReference>
<dbReference type="EMBL" id="JAZAVJ010000072">
    <property type="protein sequence ID" value="KAK7416197.1"/>
    <property type="molecule type" value="Genomic_DNA"/>
</dbReference>
<evidence type="ECO:0000313" key="3">
    <source>
        <dbReference type="Proteomes" id="UP001498476"/>
    </source>
</evidence>
<feature type="domain" description="F-box" evidence="1">
    <location>
        <begin position="3"/>
        <end position="48"/>
    </location>
</feature>
<comment type="caution">
    <text evidence="2">The sequence shown here is derived from an EMBL/GenBank/DDBJ whole genome shotgun (WGS) entry which is preliminary data.</text>
</comment>